<name>X1GLR0_9ZZZZ</name>
<dbReference type="EMBL" id="BARU01010194">
    <property type="protein sequence ID" value="GAH45795.1"/>
    <property type="molecule type" value="Genomic_DNA"/>
</dbReference>
<proteinExistence type="predicted"/>
<reference evidence="1" key="1">
    <citation type="journal article" date="2014" name="Front. Microbiol.">
        <title>High frequency of phylogenetically diverse reductive dehalogenase-homologous genes in deep subseafloor sedimentary metagenomes.</title>
        <authorList>
            <person name="Kawai M."/>
            <person name="Futagami T."/>
            <person name="Toyoda A."/>
            <person name="Takaki Y."/>
            <person name="Nishi S."/>
            <person name="Hori S."/>
            <person name="Arai W."/>
            <person name="Tsubouchi T."/>
            <person name="Morono Y."/>
            <person name="Uchiyama I."/>
            <person name="Ito T."/>
            <person name="Fujiyama A."/>
            <person name="Inagaki F."/>
            <person name="Takami H."/>
        </authorList>
    </citation>
    <scope>NUCLEOTIDE SEQUENCE</scope>
    <source>
        <strain evidence="1">Expedition CK06-06</strain>
    </source>
</reference>
<accession>X1GLR0</accession>
<protein>
    <submittedName>
        <fullName evidence="1">Uncharacterized protein</fullName>
    </submittedName>
</protein>
<gene>
    <name evidence="1" type="ORF">S03H2_19511</name>
</gene>
<comment type="caution">
    <text evidence="1">The sequence shown here is derived from an EMBL/GenBank/DDBJ whole genome shotgun (WGS) entry which is preliminary data.</text>
</comment>
<evidence type="ECO:0000313" key="1">
    <source>
        <dbReference type="EMBL" id="GAH45795.1"/>
    </source>
</evidence>
<sequence length="71" mass="8438">EGFNIDMTWLEESQETLKWTDDTLKSFLVNKYKVDGRGTPTEVLGRLTREQAEDFVKEIQDRTQRQLDLFK</sequence>
<dbReference type="AlphaFoldDB" id="X1GLR0"/>
<organism evidence="1">
    <name type="scientific">marine sediment metagenome</name>
    <dbReference type="NCBI Taxonomy" id="412755"/>
    <lineage>
        <taxon>unclassified sequences</taxon>
        <taxon>metagenomes</taxon>
        <taxon>ecological metagenomes</taxon>
    </lineage>
</organism>
<feature type="non-terminal residue" evidence="1">
    <location>
        <position position="1"/>
    </location>
</feature>